<reference evidence="2" key="1">
    <citation type="submission" date="2022-11" db="EMBL/GenBank/DDBJ databases">
        <title>Centuries of genome instability and evolution in soft-shell clam transmissible cancer (bioRxiv).</title>
        <authorList>
            <person name="Hart S.F.M."/>
            <person name="Yonemitsu M.A."/>
            <person name="Giersch R.M."/>
            <person name="Beal B.F."/>
            <person name="Arriagada G."/>
            <person name="Davis B.W."/>
            <person name="Ostrander E.A."/>
            <person name="Goff S.P."/>
            <person name="Metzger M.J."/>
        </authorList>
    </citation>
    <scope>NUCLEOTIDE SEQUENCE</scope>
    <source>
        <strain evidence="2">MELC-2E11</strain>
        <tissue evidence="2">Siphon/mantle</tissue>
    </source>
</reference>
<dbReference type="InterPro" id="IPR011055">
    <property type="entry name" value="Dup_hybrid_motif"/>
</dbReference>
<proteinExistence type="predicted"/>
<feature type="region of interest" description="Disordered" evidence="1">
    <location>
        <begin position="541"/>
        <end position="566"/>
    </location>
</feature>
<name>A0ABY7E879_MYAAR</name>
<protein>
    <submittedName>
        <fullName evidence="2">Uncharacterized protein</fullName>
    </submittedName>
</protein>
<organism evidence="2 3">
    <name type="scientific">Mya arenaria</name>
    <name type="common">Soft-shell clam</name>
    <dbReference type="NCBI Taxonomy" id="6604"/>
    <lineage>
        <taxon>Eukaryota</taxon>
        <taxon>Metazoa</taxon>
        <taxon>Spiralia</taxon>
        <taxon>Lophotrochozoa</taxon>
        <taxon>Mollusca</taxon>
        <taxon>Bivalvia</taxon>
        <taxon>Autobranchia</taxon>
        <taxon>Heteroconchia</taxon>
        <taxon>Euheterodonta</taxon>
        <taxon>Imparidentia</taxon>
        <taxon>Neoheterodontei</taxon>
        <taxon>Myida</taxon>
        <taxon>Myoidea</taxon>
        <taxon>Myidae</taxon>
        <taxon>Mya</taxon>
    </lineage>
</organism>
<keyword evidence="3" id="KW-1185">Reference proteome</keyword>
<gene>
    <name evidence="2" type="ORF">MAR_020490</name>
</gene>
<dbReference type="Gene3D" id="2.70.70.10">
    <property type="entry name" value="Glucose Permease (Domain IIA)"/>
    <property type="match status" value="1"/>
</dbReference>
<sequence>MHVQHLHLSGYHTALLKGSIDVRVHDEAYARVHLGLLNYNIDFFVARICFKGGAKYELNILKDLDIENFFQMAKQFIATIKNVISAIRKGVTAFRNILNSNFPIKEVVEAFVDNLEELPHKCLLAETFYLQVSSFGSRIHTVIKKISVVNIKKLPPFIVPVKQFVDESVKLYEKVRSDVMTFYNTIVEAVKIKIPHSAVQIYEAIKDIIDGFMDMIYTSIKQLNETLQEVKQHTFISGGMTQYFFDLKQDIGVLLDLFKTASNALFTETKDWLEEEIDDNDLVAKATNGTQTTGQIRKLIVSELREAVNNVFEPINSLLDLGGDFLETFMSLFNSYISIKDAFQELKQGYEDARSMVAKIFGTKCHRDFPRTKRERGGGCDGDGFYPARLQNEGPEYTNDGIDILLDENSPVVAPFAAKAILSGEENEIILLEIGSLPPNSEMIISNIKPLDFIKRPTDEDYLETRVSGGDTIGFANASPCKGYNHIHISLKRDGGFVDPSDVLEKRPIELPKWKQICDDYKLVYKGQTLKVGSIVGLDGRKEEDTSQHASTDGANPPDQMDETNRPDADIEEIKASFPFPKGAIQYQIGPSNLKLSSGRCHNQSICGCSLLRYFSNEATGQSTSPGSSYIFPSPMISSQLDSALKKVFIHHLIDISPTGSIDSDGKIFIPLFSLGNPDSIYNAVSAGKRKRRSLSKIGSSFKMMLENIQLFLKKFKIRKIKMGAIIDFLDEMDLHKTKEELADLMKTIKRV</sequence>
<evidence type="ECO:0000313" key="2">
    <source>
        <dbReference type="EMBL" id="WAR05121.1"/>
    </source>
</evidence>
<evidence type="ECO:0000313" key="3">
    <source>
        <dbReference type="Proteomes" id="UP001164746"/>
    </source>
</evidence>
<accession>A0ABY7E879</accession>
<evidence type="ECO:0000256" key="1">
    <source>
        <dbReference type="SAM" id="MobiDB-lite"/>
    </source>
</evidence>
<dbReference type="EMBL" id="CP111016">
    <property type="protein sequence ID" value="WAR05121.1"/>
    <property type="molecule type" value="Genomic_DNA"/>
</dbReference>
<dbReference type="Proteomes" id="UP001164746">
    <property type="component" value="Chromosome 5"/>
</dbReference>